<protein>
    <submittedName>
        <fullName evidence="2">Uncharacterized protein</fullName>
    </submittedName>
</protein>
<feature type="compositionally biased region" description="Low complexity" evidence="1">
    <location>
        <begin position="37"/>
        <end position="61"/>
    </location>
</feature>
<dbReference type="Gene3D" id="6.10.250.2790">
    <property type="match status" value="1"/>
</dbReference>
<sequence>MTNPHLSDPSLRPFLTPTFSAIDYLNSTLPSLPANPNPTSTTKTQPPSSTTTTNLSSLASQTSSHISTLSAQQSRLTNTLTELTDEILRISSRLAYEVELLRGEAVSLADALSQRGVLSEALAVVMPGGIPPPPSPHPSDPAKSSEVEEDEGATAPNEPPALPRLRTLHRVRAQLQLVIQTFNIALAFPMPPSLLTTTAASIVSITSPDADPDAERKGQVALGKLKGEVVDLLRAGDIGAARRRVQELRGTPMNEKAGKEAATGGGGFLRRLRDEIYLD</sequence>
<feature type="region of interest" description="Disordered" evidence="1">
    <location>
        <begin position="128"/>
        <end position="163"/>
    </location>
</feature>
<comment type="caution">
    <text evidence="2">The sequence shown here is derived from an EMBL/GenBank/DDBJ whole genome shotgun (WGS) entry which is preliminary data.</text>
</comment>
<organism evidence="2 3">
    <name type="scientific">Ramalina farinacea</name>
    <dbReference type="NCBI Taxonomy" id="258253"/>
    <lineage>
        <taxon>Eukaryota</taxon>
        <taxon>Fungi</taxon>
        <taxon>Dikarya</taxon>
        <taxon>Ascomycota</taxon>
        <taxon>Pezizomycotina</taxon>
        <taxon>Lecanoromycetes</taxon>
        <taxon>OSLEUM clade</taxon>
        <taxon>Lecanoromycetidae</taxon>
        <taxon>Lecanorales</taxon>
        <taxon>Lecanorineae</taxon>
        <taxon>Ramalinaceae</taxon>
        <taxon>Ramalina</taxon>
    </lineage>
</organism>
<feature type="region of interest" description="Disordered" evidence="1">
    <location>
        <begin position="30"/>
        <end position="61"/>
    </location>
</feature>
<feature type="compositionally biased region" description="Pro residues" evidence="1">
    <location>
        <begin position="129"/>
        <end position="139"/>
    </location>
</feature>
<gene>
    <name evidence="2" type="ORF">OHK93_006737</name>
</gene>
<reference evidence="2" key="1">
    <citation type="journal article" date="2023" name="Genome Biol. Evol.">
        <title>First Whole Genome Sequence and Flow Cytometry Genome Size Data for the Lichen-Forming Fungus Ramalina farinacea (Ascomycota).</title>
        <authorList>
            <person name="Llewellyn T."/>
            <person name="Mian S."/>
            <person name="Hill R."/>
            <person name="Leitch I.J."/>
            <person name="Gaya E."/>
        </authorList>
    </citation>
    <scope>NUCLEOTIDE SEQUENCE</scope>
    <source>
        <strain evidence="2">LIQ254RAFAR</strain>
    </source>
</reference>
<dbReference type="AlphaFoldDB" id="A0AA43QJ57"/>
<keyword evidence="3" id="KW-1185">Reference proteome</keyword>
<evidence type="ECO:0000313" key="3">
    <source>
        <dbReference type="Proteomes" id="UP001161017"/>
    </source>
</evidence>
<name>A0AA43QJ57_9LECA</name>
<dbReference type="Proteomes" id="UP001161017">
    <property type="component" value="Unassembled WGS sequence"/>
</dbReference>
<evidence type="ECO:0000313" key="2">
    <source>
        <dbReference type="EMBL" id="MDI1487467.1"/>
    </source>
</evidence>
<dbReference type="EMBL" id="JAPUFD010000005">
    <property type="protein sequence ID" value="MDI1487467.1"/>
    <property type="molecule type" value="Genomic_DNA"/>
</dbReference>
<evidence type="ECO:0000256" key="1">
    <source>
        <dbReference type="SAM" id="MobiDB-lite"/>
    </source>
</evidence>
<proteinExistence type="predicted"/>
<accession>A0AA43QJ57</accession>